<reference evidence="3" key="1">
    <citation type="submission" date="2021-02" db="EMBL/GenBank/DDBJ databases">
        <authorList>
            <person name="Dougan E. K."/>
            <person name="Rhodes N."/>
            <person name="Thang M."/>
            <person name="Chan C."/>
        </authorList>
    </citation>
    <scope>NUCLEOTIDE SEQUENCE</scope>
</reference>
<dbReference type="Proteomes" id="UP000601435">
    <property type="component" value="Unassembled WGS sequence"/>
</dbReference>
<comment type="caution">
    <text evidence="3">The sequence shown here is derived from an EMBL/GenBank/DDBJ whole genome shotgun (WGS) entry which is preliminary data.</text>
</comment>
<feature type="coiled-coil region" evidence="1">
    <location>
        <begin position="296"/>
        <end position="330"/>
    </location>
</feature>
<feature type="region of interest" description="Disordered" evidence="2">
    <location>
        <begin position="552"/>
        <end position="593"/>
    </location>
</feature>
<sequence length="593" mass="65783">MGPNAKLETLLQLCAYTLSCRNRAVFFARDSGANRGATANFRFVVDLDTIELVLIACVRDRLSQEPLAEEWAAGQKRRYQDELKGMSWETRTHELSCLLGLRIRSFMLELPGTVLEGVCERGHQLKFFPAVPNAKREPEDAKDALTTWLQQFATVHRLPTDPVWRRCKEFSDMCDPELREMLLEGAGHQHPDSLCLRLAWSTWPLPLDFRDGTAAGEPLASQEPSRVQELAKCQQRCEELSEELAMAKAELGELRKESTCPAREVQAGTQSKRSPSAFPPETLLDGAEFRAMLVENATYKERCEQMKLRLDRAEADLSRKTAENQRLLVESATLRERCRTVAHHPQSLREERGGATTLGAAFATMNPSGMEASSSQDSDPAERMGFMVVDDCASSVLSQSSWFSVKPHCFVTDAIFRTRSCDIDFFLMGKDLVKGSRVVAADNETILEVAAAPEVFKKTAGFDLQAGNAALRVTADHLVLVPDPQAVSCSGIYVKAGNLKEGDLVMLDSWEPVPLTGMEAWSGEQEVLKVVFQPDLPIAVFSCPPCILSKGQKKQQTRRGGMRHMNSQRAGAEHDQAEDGQNSIPKTQGAYTD</sequence>
<dbReference type="InterPro" id="IPR036844">
    <property type="entry name" value="Hint_dom_sf"/>
</dbReference>
<protein>
    <recommendedName>
        <fullName evidence="5">Hint domain-containing protein</fullName>
    </recommendedName>
</protein>
<feature type="compositionally biased region" description="Basic residues" evidence="2">
    <location>
        <begin position="552"/>
        <end position="562"/>
    </location>
</feature>
<feature type="compositionally biased region" description="Polar residues" evidence="2">
    <location>
        <begin position="579"/>
        <end position="593"/>
    </location>
</feature>
<gene>
    <name evidence="3" type="ORF">SNEC2469_LOCUS7527</name>
</gene>
<evidence type="ECO:0008006" key="5">
    <source>
        <dbReference type="Google" id="ProtNLM"/>
    </source>
</evidence>
<proteinExistence type="predicted"/>
<accession>A0A812NLZ6</accession>
<evidence type="ECO:0000256" key="2">
    <source>
        <dbReference type="SAM" id="MobiDB-lite"/>
    </source>
</evidence>
<dbReference type="Gene3D" id="2.170.16.10">
    <property type="entry name" value="Hedgehog/Intein (Hint) domain"/>
    <property type="match status" value="1"/>
</dbReference>
<evidence type="ECO:0000256" key="1">
    <source>
        <dbReference type="SAM" id="Coils"/>
    </source>
</evidence>
<keyword evidence="4" id="KW-1185">Reference proteome</keyword>
<dbReference type="AlphaFoldDB" id="A0A812NLZ6"/>
<organism evidence="3 4">
    <name type="scientific">Symbiodinium necroappetens</name>
    <dbReference type="NCBI Taxonomy" id="1628268"/>
    <lineage>
        <taxon>Eukaryota</taxon>
        <taxon>Sar</taxon>
        <taxon>Alveolata</taxon>
        <taxon>Dinophyceae</taxon>
        <taxon>Suessiales</taxon>
        <taxon>Symbiodiniaceae</taxon>
        <taxon>Symbiodinium</taxon>
    </lineage>
</organism>
<keyword evidence="1" id="KW-0175">Coiled coil</keyword>
<evidence type="ECO:0000313" key="3">
    <source>
        <dbReference type="EMBL" id="CAE7304185.1"/>
    </source>
</evidence>
<feature type="region of interest" description="Disordered" evidence="2">
    <location>
        <begin position="260"/>
        <end position="281"/>
    </location>
</feature>
<evidence type="ECO:0000313" key="4">
    <source>
        <dbReference type="Proteomes" id="UP000601435"/>
    </source>
</evidence>
<dbReference type="EMBL" id="CAJNJA010012753">
    <property type="protein sequence ID" value="CAE7304185.1"/>
    <property type="molecule type" value="Genomic_DNA"/>
</dbReference>
<dbReference type="OrthoDB" id="443289at2759"/>
<name>A0A812NLZ6_9DINO</name>
<dbReference type="SUPFAM" id="SSF51294">
    <property type="entry name" value="Hedgehog/intein (Hint) domain"/>
    <property type="match status" value="1"/>
</dbReference>
<feature type="coiled-coil region" evidence="1">
    <location>
        <begin position="230"/>
        <end position="257"/>
    </location>
</feature>
<dbReference type="CDD" id="cd00081">
    <property type="entry name" value="Hint"/>
    <property type="match status" value="1"/>
</dbReference>